<dbReference type="PROSITE" id="PS51999">
    <property type="entry name" value="ZF_GRF"/>
    <property type="match status" value="1"/>
</dbReference>
<keyword evidence="2 4" id="KW-0863">Zinc-finger</keyword>
<feature type="transmembrane region" description="Helical" evidence="6">
    <location>
        <begin position="132"/>
        <end position="150"/>
    </location>
</feature>
<protein>
    <recommendedName>
        <fullName evidence="7">GRF-type domain-containing protein</fullName>
    </recommendedName>
</protein>
<gene>
    <name evidence="8" type="ORF">RND81_06G043700</name>
</gene>
<keyword evidence="3" id="KW-0862">Zinc</keyword>
<organism evidence="8 9">
    <name type="scientific">Saponaria officinalis</name>
    <name type="common">Common soapwort</name>
    <name type="synonym">Lychnis saponaria</name>
    <dbReference type="NCBI Taxonomy" id="3572"/>
    <lineage>
        <taxon>Eukaryota</taxon>
        <taxon>Viridiplantae</taxon>
        <taxon>Streptophyta</taxon>
        <taxon>Embryophyta</taxon>
        <taxon>Tracheophyta</taxon>
        <taxon>Spermatophyta</taxon>
        <taxon>Magnoliopsida</taxon>
        <taxon>eudicotyledons</taxon>
        <taxon>Gunneridae</taxon>
        <taxon>Pentapetalae</taxon>
        <taxon>Caryophyllales</taxon>
        <taxon>Caryophyllaceae</taxon>
        <taxon>Caryophylleae</taxon>
        <taxon>Saponaria</taxon>
    </lineage>
</organism>
<evidence type="ECO:0000313" key="9">
    <source>
        <dbReference type="Proteomes" id="UP001443914"/>
    </source>
</evidence>
<keyword evidence="6" id="KW-0812">Transmembrane</keyword>
<dbReference type="PANTHER" id="PTHR33248">
    <property type="entry name" value="ZINC ION-BINDING PROTEIN"/>
    <property type="match status" value="1"/>
</dbReference>
<dbReference type="EMBL" id="JBDFQZ010000006">
    <property type="protein sequence ID" value="KAK9713678.1"/>
    <property type="molecule type" value="Genomic_DNA"/>
</dbReference>
<evidence type="ECO:0000256" key="3">
    <source>
        <dbReference type="ARBA" id="ARBA00022833"/>
    </source>
</evidence>
<dbReference type="Proteomes" id="UP001443914">
    <property type="component" value="Unassembled WGS sequence"/>
</dbReference>
<evidence type="ECO:0000313" key="8">
    <source>
        <dbReference type="EMBL" id="KAK9713678.1"/>
    </source>
</evidence>
<accession>A0AAW1K6I3</accession>
<name>A0AAW1K6I3_SAPOF</name>
<keyword evidence="1" id="KW-0479">Metal-binding</keyword>
<feature type="coiled-coil region" evidence="5">
    <location>
        <begin position="72"/>
        <end position="120"/>
    </location>
</feature>
<evidence type="ECO:0000256" key="4">
    <source>
        <dbReference type="PROSITE-ProRule" id="PRU01343"/>
    </source>
</evidence>
<evidence type="ECO:0000256" key="2">
    <source>
        <dbReference type="ARBA" id="ARBA00022771"/>
    </source>
</evidence>
<keyword evidence="5" id="KW-0175">Coiled coil</keyword>
<keyword evidence="6" id="KW-1133">Transmembrane helix</keyword>
<dbReference type="InterPro" id="IPR010666">
    <property type="entry name" value="Znf_GRF"/>
</dbReference>
<evidence type="ECO:0000256" key="5">
    <source>
        <dbReference type="SAM" id="Coils"/>
    </source>
</evidence>
<feature type="domain" description="GRF-type" evidence="7">
    <location>
        <begin position="18"/>
        <end position="63"/>
    </location>
</feature>
<sequence>MSESSRNCGCNWNDGNKCFCGIPITVKKSSTSDNPGKRFEACKLFNPVTKLGGCNYFRWFDRTQTDWQRVIINNLNLRDNMLNKELELKQQELATVKEERNRLFIEVERLNKKLKTVKDENSRPKKERLTGIWFPILVCVLLCVFLVCLAKSF</sequence>
<comment type="caution">
    <text evidence="8">The sequence shown here is derived from an EMBL/GenBank/DDBJ whole genome shotgun (WGS) entry which is preliminary data.</text>
</comment>
<proteinExistence type="predicted"/>
<evidence type="ECO:0000256" key="6">
    <source>
        <dbReference type="SAM" id="Phobius"/>
    </source>
</evidence>
<evidence type="ECO:0000256" key="1">
    <source>
        <dbReference type="ARBA" id="ARBA00022723"/>
    </source>
</evidence>
<dbReference type="GO" id="GO:0008270">
    <property type="term" value="F:zinc ion binding"/>
    <property type="evidence" value="ECO:0007669"/>
    <property type="project" value="UniProtKB-KW"/>
</dbReference>
<evidence type="ECO:0000259" key="7">
    <source>
        <dbReference type="PROSITE" id="PS51999"/>
    </source>
</evidence>
<reference evidence="8" key="1">
    <citation type="submission" date="2024-03" db="EMBL/GenBank/DDBJ databases">
        <title>WGS assembly of Saponaria officinalis var. Norfolk2.</title>
        <authorList>
            <person name="Jenkins J."/>
            <person name="Shu S."/>
            <person name="Grimwood J."/>
            <person name="Barry K."/>
            <person name="Goodstein D."/>
            <person name="Schmutz J."/>
            <person name="Leebens-Mack J."/>
            <person name="Osbourn A."/>
        </authorList>
    </citation>
    <scope>NUCLEOTIDE SEQUENCE [LARGE SCALE GENOMIC DNA]</scope>
    <source>
        <strain evidence="8">JIC</strain>
    </source>
</reference>
<keyword evidence="6" id="KW-0472">Membrane</keyword>
<dbReference type="AlphaFoldDB" id="A0AAW1K6I3"/>
<keyword evidence="9" id="KW-1185">Reference proteome</keyword>